<keyword evidence="1" id="KW-0472">Membrane</keyword>
<gene>
    <name evidence="2" type="ORF">CD175_21005</name>
</gene>
<keyword evidence="1" id="KW-0812">Transmembrane</keyword>
<evidence type="ECO:0000313" key="3">
    <source>
        <dbReference type="Proteomes" id="UP000238541"/>
    </source>
</evidence>
<protein>
    <submittedName>
        <fullName evidence="2">Uncharacterized protein</fullName>
    </submittedName>
</protein>
<sequence length="125" mass="14377">MIVNVRAMIVIVRVVVIVGMGMRAMVVIMRARIMLVRFVMRRFNRMRMIGPTTIVFFHSLKADDRFWLAFLTHGASTGKNNGTIQQPEPTTGSSNELKLFHIPVGWFFGYRYRTLSCVFAAVLFF</sequence>
<name>A0A2S6FIR4_9PSED</name>
<reference evidence="3" key="1">
    <citation type="submission" date="2017-06" db="EMBL/GenBank/DDBJ databases">
        <authorList>
            <person name="Furmanczyk E.M."/>
        </authorList>
    </citation>
    <scope>NUCLEOTIDE SEQUENCE [LARGE SCALE GENOMIC DNA]</scope>
    <source>
        <strain evidence="3">AP3_16</strain>
    </source>
</reference>
<evidence type="ECO:0000256" key="1">
    <source>
        <dbReference type="SAM" id="Phobius"/>
    </source>
</evidence>
<feature type="transmembrane region" description="Helical" evidence="1">
    <location>
        <begin position="6"/>
        <end position="28"/>
    </location>
</feature>
<comment type="caution">
    <text evidence="2">The sequence shown here is derived from an EMBL/GenBank/DDBJ whole genome shotgun (WGS) entry which is preliminary data.</text>
</comment>
<dbReference type="AlphaFoldDB" id="A0A2S6FIR4"/>
<keyword evidence="3" id="KW-1185">Reference proteome</keyword>
<dbReference type="Proteomes" id="UP000238541">
    <property type="component" value="Unassembled WGS sequence"/>
</dbReference>
<evidence type="ECO:0000313" key="2">
    <source>
        <dbReference type="EMBL" id="PPK37312.1"/>
    </source>
</evidence>
<proteinExistence type="predicted"/>
<accession>A0A2S6FIR4</accession>
<organism evidence="2 3">
    <name type="scientific">Pseudomonas laurylsulfatiphila</name>
    <dbReference type="NCBI Taxonomy" id="2011015"/>
    <lineage>
        <taxon>Bacteria</taxon>
        <taxon>Pseudomonadati</taxon>
        <taxon>Pseudomonadota</taxon>
        <taxon>Gammaproteobacteria</taxon>
        <taxon>Pseudomonadales</taxon>
        <taxon>Pseudomonadaceae</taxon>
        <taxon>Pseudomonas</taxon>
    </lineage>
</organism>
<keyword evidence="1" id="KW-1133">Transmembrane helix</keyword>
<dbReference type="EMBL" id="NIRS01000005">
    <property type="protein sequence ID" value="PPK37312.1"/>
    <property type="molecule type" value="Genomic_DNA"/>
</dbReference>